<dbReference type="STRING" id="762845.BCR26_09000"/>
<dbReference type="RefSeq" id="WP_069697478.1">
    <property type="nucleotide sequence ID" value="NZ_JAGGMA010000012.1"/>
</dbReference>
<dbReference type="Proteomes" id="UP000095256">
    <property type="component" value="Unassembled WGS sequence"/>
</dbReference>
<organism evidence="2 3">
    <name type="scientific">Enterococcus rivorum</name>
    <dbReference type="NCBI Taxonomy" id="762845"/>
    <lineage>
        <taxon>Bacteria</taxon>
        <taxon>Bacillati</taxon>
        <taxon>Bacillota</taxon>
        <taxon>Bacilli</taxon>
        <taxon>Lactobacillales</taxon>
        <taxon>Enterococcaceae</taxon>
        <taxon>Enterococcus</taxon>
    </lineage>
</organism>
<sequence>MEFLNWTVNALLIFMIVVMIGGFFYAVVIAIVTTAKEFKTKDDVLNSLNMDNSSSFDPYTALKVLENENPIEFEKVVKGLEDTLKKDQEGKSHEKG</sequence>
<comment type="caution">
    <text evidence="2">The sequence shown here is derived from an EMBL/GenBank/DDBJ whole genome shotgun (WGS) entry which is preliminary data.</text>
</comment>
<keyword evidence="1" id="KW-0472">Membrane</keyword>
<dbReference type="AlphaFoldDB" id="A0A1E5L0J1"/>
<evidence type="ECO:0000256" key="1">
    <source>
        <dbReference type="SAM" id="Phobius"/>
    </source>
</evidence>
<gene>
    <name evidence="2" type="ORF">BCR26_09000</name>
</gene>
<name>A0A1E5L0J1_9ENTE</name>
<keyword evidence="1" id="KW-1133">Transmembrane helix</keyword>
<proteinExistence type="predicted"/>
<keyword evidence="1" id="KW-0812">Transmembrane</keyword>
<protein>
    <submittedName>
        <fullName evidence="2">Uncharacterized protein</fullName>
    </submittedName>
</protein>
<reference evidence="2 3" key="1">
    <citation type="submission" date="2016-09" db="EMBL/GenBank/DDBJ databases">
        <authorList>
            <person name="Capua I."/>
            <person name="De Benedictis P."/>
            <person name="Joannis T."/>
            <person name="Lombin L.H."/>
            <person name="Cattoli G."/>
        </authorList>
    </citation>
    <scope>NUCLEOTIDE SEQUENCE [LARGE SCALE GENOMIC DNA]</scope>
    <source>
        <strain evidence="2 3">LMG 25899</strain>
    </source>
</reference>
<feature type="transmembrane region" description="Helical" evidence="1">
    <location>
        <begin position="6"/>
        <end position="32"/>
    </location>
</feature>
<keyword evidence="3" id="KW-1185">Reference proteome</keyword>
<evidence type="ECO:0000313" key="2">
    <source>
        <dbReference type="EMBL" id="OEH83605.1"/>
    </source>
</evidence>
<evidence type="ECO:0000313" key="3">
    <source>
        <dbReference type="Proteomes" id="UP000095256"/>
    </source>
</evidence>
<accession>A0A1E5L0J1</accession>
<dbReference type="EMBL" id="MIEK01000005">
    <property type="protein sequence ID" value="OEH83605.1"/>
    <property type="molecule type" value="Genomic_DNA"/>
</dbReference>